<sequence length="365" mass="41951">MKKKDGSSFDEIFSSITPQNNFDPKKVPVKPDYEDKYFWAAFPGKESVANLTTERPADTKNFDVDCFFVHPTGFFLKDWNFKIDHNTATYQRTELMLATQASVFNNCSNIYAPEYRQATFAAISQDQGKNSMQALELAYKDVKVAFEKFINDFSNDKPFFLAAHSQGALHAQRLLSENCFKDFFREKLLSAYLIGYPIEKNYLNDLGFRSSKYPEDIGSIIQFQTVGEQAIRQKLKYWMPNGDSYSLEKIQDLATTNPISWDDSKEWHINSLDSLLMPKTSGISPIFDYTALKNNGSEVKSIAFAADQNFSAKISKSGFLETRGTAIDRILRNDFTGQKDLHIWDYQIFWNHIRKNAELKTKTLK</sequence>
<dbReference type="InterPro" id="IPR029058">
    <property type="entry name" value="AB_hydrolase_fold"/>
</dbReference>
<evidence type="ECO:0000313" key="2">
    <source>
        <dbReference type="Proteomes" id="UP000320146"/>
    </source>
</evidence>
<dbReference type="EMBL" id="SHBL01000007">
    <property type="protein sequence ID" value="RZO24441.1"/>
    <property type="molecule type" value="Genomic_DNA"/>
</dbReference>
<dbReference type="Pfam" id="PF11288">
    <property type="entry name" value="DUF3089"/>
    <property type="match status" value="1"/>
</dbReference>
<comment type="caution">
    <text evidence="1">The sequence shown here is derived from an EMBL/GenBank/DDBJ whole genome shotgun (WGS) entry which is preliminary data.</text>
</comment>
<dbReference type="Proteomes" id="UP000320146">
    <property type="component" value="Unassembled WGS sequence"/>
</dbReference>
<gene>
    <name evidence="1" type="ORF">EVA99_01445</name>
</gene>
<accession>A0A520MT89</accession>
<evidence type="ECO:0000313" key="1">
    <source>
        <dbReference type="EMBL" id="RZO24441.1"/>
    </source>
</evidence>
<proteinExistence type="predicted"/>
<protein>
    <submittedName>
        <fullName evidence="1">DUF3089 domain-containing protein</fullName>
    </submittedName>
</protein>
<reference evidence="1 2" key="1">
    <citation type="submission" date="2019-02" db="EMBL/GenBank/DDBJ databases">
        <title>Prokaryotic population dynamics and viral predation in marine succession experiment using metagenomics: the confinement effect.</title>
        <authorList>
            <person name="Haro-Moreno J.M."/>
            <person name="Rodriguez-Valera F."/>
            <person name="Lopez-Perez M."/>
        </authorList>
    </citation>
    <scope>NUCLEOTIDE SEQUENCE [LARGE SCALE GENOMIC DNA]</scope>
    <source>
        <strain evidence="1">MED-G166</strain>
    </source>
</reference>
<dbReference type="InterPro" id="IPR021440">
    <property type="entry name" value="DUF3089"/>
</dbReference>
<organism evidence="1 2">
    <name type="scientific">SAR86 cluster bacterium</name>
    <dbReference type="NCBI Taxonomy" id="2030880"/>
    <lineage>
        <taxon>Bacteria</taxon>
        <taxon>Pseudomonadati</taxon>
        <taxon>Pseudomonadota</taxon>
        <taxon>Gammaproteobacteria</taxon>
        <taxon>SAR86 cluster</taxon>
    </lineage>
</organism>
<name>A0A520MT89_9GAMM</name>
<dbReference type="SUPFAM" id="SSF53474">
    <property type="entry name" value="alpha/beta-Hydrolases"/>
    <property type="match status" value="1"/>
</dbReference>
<dbReference type="AlphaFoldDB" id="A0A520MT89"/>